<organism evidence="1 2">
    <name type="scientific">Paraburkholderia piptadeniae</name>
    <dbReference type="NCBI Taxonomy" id="1701573"/>
    <lineage>
        <taxon>Bacteria</taxon>
        <taxon>Pseudomonadati</taxon>
        <taxon>Pseudomonadota</taxon>
        <taxon>Betaproteobacteria</taxon>
        <taxon>Burkholderiales</taxon>
        <taxon>Burkholderiaceae</taxon>
        <taxon>Paraburkholderia</taxon>
    </lineage>
</organism>
<dbReference type="Proteomes" id="UP000195569">
    <property type="component" value="Unassembled WGS sequence"/>
</dbReference>
<reference evidence="1" key="1">
    <citation type="submission" date="2016-12" db="EMBL/GenBank/DDBJ databases">
        <authorList>
            <person name="Moulin L."/>
        </authorList>
    </citation>
    <scope>NUCLEOTIDE SEQUENCE [LARGE SCALE GENOMIC DNA]</scope>
    <source>
        <strain evidence="1">STM 7183</strain>
    </source>
</reference>
<sequence>MLLQSLTDLVDEFGLAEAEHREVLVLAHVMYPDAAMLVMNRAYRNGSEVTGPPPSSAPAYLVMDNRGRSFVSEALTDDAAEFGDLAHVAPFGCCWRWQLQNLPTW</sequence>
<accession>A0A1N7SU93</accession>
<evidence type="ECO:0000313" key="2">
    <source>
        <dbReference type="Proteomes" id="UP000195569"/>
    </source>
</evidence>
<evidence type="ECO:0000313" key="1">
    <source>
        <dbReference type="EMBL" id="SIT50487.1"/>
    </source>
</evidence>
<gene>
    <name evidence="1" type="ORF">BN2476_830058</name>
</gene>
<name>A0A1N7SU93_9BURK</name>
<keyword evidence="2" id="KW-1185">Reference proteome</keyword>
<comment type="caution">
    <text evidence="1">The sequence shown here is derived from an EMBL/GenBank/DDBJ whole genome shotgun (WGS) entry which is preliminary data.</text>
</comment>
<dbReference type="AlphaFoldDB" id="A0A1N7SU93"/>
<dbReference type="EMBL" id="CYGY02000083">
    <property type="protein sequence ID" value="SIT50487.1"/>
    <property type="molecule type" value="Genomic_DNA"/>
</dbReference>
<proteinExistence type="predicted"/>
<protein>
    <submittedName>
        <fullName evidence="1">Uncharacterized protein</fullName>
    </submittedName>
</protein>